<dbReference type="InterPro" id="IPR000821">
    <property type="entry name" value="Ala_racemase"/>
</dbReference>
<dbReference type="SMART" id="SM01005">
    <property type="entry name" value="Ala_racemase_C"/>
    <property type="match status" value="1"/>
</dbReference>
<dbReference type="EMBL" id="DVOJ01000005">
    <property type="protein sequence ID" value="HIV01157.1"/>
    <property type="molecule type" value="Genomic_DNA"/>
</dbReference>
<dbReference type="GO" id="GO:0008784">
    <property type="term" value="F:alanine racemase activity"/>
    <property type="evidence" value="ECO:0007669"/>
    <property type="project" value="UniProtKB-EC"/>
</dbReference>
<dbReference type="PANTHER" id="PTHR30511:SF0">
    <property type="entry name" value="ALANINE RACEMASE, CATABOLIC-RELATED"/>
    <property type="match status" value="1"/>
</dbReference>
<feature type="binding site" evidence="5">
    <location>
        <position position="127"/>
    </location>
    <ligand>
        <name>substrate</name>
    </ligand>
</feature>
<feature type="domain" description="Alanine racemase C-terminal" evidence="6">
    <location>
        <begin position="221"/>
        <end position="334"/>
    </location>
</feature>
<evidence type="ECO:0000259" key="6">
    <source>
        <dbReference type="SMART" id="SM01005"/>
    </source>
</evidence>
<organism evidence="7 8">
    <name type="scientific">Candidatus Caccopulliclostridium gallistercoris</name>
    <dbReference type="NCBI Taxonomy" id="2840719"/>
    <lineage>
        <taxon>Bacteria</taxon>
        <taxon>Bacillati</taxon>
        <taxon>Bacillota</taxon>
        <taxon>Clostridia</taxon>
        <taxon>Candidatus Caccopulliclostridium</taxon>
    </lineage>
</organism>
<keyword evidence="2 4" id="KW-0663">Pyridoxal phosphate</keyword>
<dbReference type="Proteomes" id="UP000886861">
    <property type="component" value="Unassembled WGS sequence"/>
</dbReference>
<evidence type="ECO:0000256" key="2">
    <source>
        <dbReference type="ARBA" id="ARBA00022898"/>
    </source>
</evidence>
<dbReference type="PANTHER" id="PTHR30511">
    <property type="entry name" value="ALANINE RACEMASE"/>
    <property type="match status" value="1"/>
</dbReference>
<sequence>MNRKNLYENLEQIKKYCPNVFAMVKANAYGHGVKNVCKLLYGKVDFFGVACLEEALEIRKFDKRSNILIVGICKDIFLAIKNNISFTIENLDDFKSLLKFIKKHEKLLKNHKKIAKIHIKINSGMNRLGFNEVEEFKKLLNIYFKFIYKKYIKIEGVFTHFASRKQLKNQVYKFKEFLSVIPSLINPIVHIGGGIGKYAIKEFENAMLRVGIDLYTNPCYVLTISSEIIKVFSVKAGEYVGYDNGYKTQSLEKIAVVPLGYADGINRKVSGEFVTINKRRYKIVGNICMDMFFVKADESVKRGDTVKINFEGWAEKCGTIPYEILTSIKHRRMKDLII</sequence>
<dbReference type="Pfam" id="PF01168">
    <property type="entry name" value="Ala_racemase_N"/>
    <property type="match status" value="1"/>
</dbReference>
<protein>
    <submittedName>
        <fullName evidence="7">Alanine racemase</fullName>
        <ecNumber evidence="7">5.1.1.1</ecNumber>
    </submittedName>
</protein>
<reference evidence="7" key="1">
    <citation type="submission" date="2020-10" db="EMBL/GenBank/DDBJ databases">
        <authorList>
            <person name="Gilroy R."/>
        </authorList>
    </citation>
    <scope>NUCLEOTIDE SEQUENCE</scope>
    <source>
        <strain evidence="7">CHK186-9395</strain>
    </source>
</reference>
<feature type="binding site" evidence="5">
    <location>
        <position position="289"/>
    </location>
    <ligand>
        <name>substrate</name>
    </ligand>
</feature>
<dbReference type="GO" id="GO:0030632">
    <property type="term" value="P:D-alanine biosynthetic process"/>
    <property type="evidence" value="ECO:0007669"/>
    <property type="project" value="TreeGrafter"/>
</dbReference>
<dbReference type="InterPro" id="IPR009006">
    <property type="entry name" value="Ala_racemase/Decarboxylase_C"/>
</dbReference>
<evidence type="ECO:0000313" key="8">
    <source>
        <dbReference type="Proteomes" id="UP000886861"/>
    </source>
</evidence>
<gene>
    <name evidence="7" type="primary">alr</name>
    <name evidence="7" type="ORF">IAA62_01205</name>
</gene>
<dbReference type="GO" id="GO:0005829">
    <property type="term" value="C:cytosol"/>
    <property type="evidence" value="ECO:0007669"/>
    <property type="project" value="TreeGrafter"/>
</dbReference>
<dbReference type="InterPro" id="IPR001608">
    <property type="entry name" value="Ala_racemase_N"/>
</dbReference>
<dbReference type="Gene3D" id="2.40.37.10">
    <property type="entry name" value="Lyase, Ornithine Decarboxylase, Chain A, domain 1"/>
    <property type="match status" value="1"/>
</dbReference>
<proteinExistence type="predicted"/>
<feature type="modified residue" description="N6-(pyridoxal phosphate)lysine" evidence="4">
    <location>
        <position position="25"/>
    </location>
</feature>
<dbReference type="SUPFAM" id="SSF51419">
    <property type="entry name" value="PLP-binding barrel"/>
    <property type="match status" value="1"/>
</dbReference>
<keyword evidence="3 7" id="KW-0413">Isomerase</keyword>
<accession>A0A9D1NDL1</accession>
<evidence type="ECO:0000313" key="7">
    <source>
        <dbReference type="EMBL" id="HIV01157.1"/>
    </source>
</evidence>
<dbReference type="GO" id="GO:0030170">
    <property type="term" value="F:pyridoxal phosphate binding"/>
    <property type="evidence" value="ECO:0007669"/>
    <property type="project" value="TreeGrafter"/>
</dbReference>
<dbReference type="Pfam" id="PF00842">
    <property type="entry name" value="Ala_racemase_C"/>
    <property type="match status" value="1"/>
</dbReference>
<comment type="caution">
    <text evidence="7">The sequence shown here is derived from an EMBL/GenBank/DDBJ whole genome shotgun (WGS) entry which is preliminary data.</text>
</comment>
<reference evidence="7" key="2">
    <citation type="journal article" date="2021" name="PeerJ">
        <title>Extensive microbial diversity within the chicken gut microbiome revealed by metagenomics and culture.</title>
        <authorList>
            <person name="Gilroy R."/>
            <person name="Ravi A."/>
            <person name="Getino M."/>
            <person name="Pursley I."/>
            <person name="Horton D.L."/>
            <person name="Alikhan N.F."/>
            <person name="Baker D."/>
            <person name="Gharbi K."/>
            <person name="Hall N."/>
            <person name="Watson M."/>
            <person name="Adriaenssens E.M."/>
            <person name="Foster-Nyarko E."/>
            <person name="Jarju S."/>
            <person name="Secka A."/>
            <person name="Antonio M."/>
            <person name="Oren A."/>
            <person name="Chaudhuri R.R."/>
            <person name="La Ragione R."/>
            <person name="Hildebrand F."/>
            <person name="Pallen M.J."/>
        </authorList>
    </citation>
    <scope>NUCLEOTIDE SEQUENCE</scope>
    <source>
        <strain evidence="7">CHK186-9395</strain>
    </source>
</reference>
<evidence type="ECO:0000256" key="5">
    <source>
        <dbReference type="PIRSR" id="PIRSR600821-52"/>
    </source>
</evidence>
<evidence type="ECO:0000256" key="1">
    <source>
        <dbReference type="ARBA" id="ARBA00001933"/>
    </source>
</evidence>
<name>A0A9D1NDL1_9FIRM</name>
<dbReference type="PRINTS" id="PR00992">
    <property type="entry name" value="ALARACEMASE"/>
</dbReference>
<comment type="cofactor">
    <cofactor evidence="1 4">
        <name>pyridoxal 5'-phosphate</name>
        <dbReference type="ChEBI" id="CHEBI:597326"/>
    </cofactor>
</comment>
<dbReference type="SUPFAM" id="SSF50621">
    <property type="entry name" value="Alanine racemase C-terminal domain-like"/>
    <property type="match status" value="1"/>
</dbReference>
<dbReference type="NCBIfam" id="TIGR00492">
    <property type="entry name" value="alr"/>
    <property type="match status" value="1"/>
</dbReference>
<dbReference type="EC" id="5.1.1.1" evidence="7"/>
<dbReference type="Gene3D" id="3.20.20.10">
    <property type="entry name" value="Alanine racemase"/>
    <property type="match status" value="1"/>
</dbReference>
<dbReference type="AlphaFoldDB" id="A0A9D1NDL1"/>
<dbReference type="CDD" id="cd00430">
    <property type="entry name" value="PLPDE_III_AR"/>
    <property type="match status" value="1"/>
</dbReference>
<evidence type="ECO:0000256" key="3">
    <source>
        <dbReference type="ARBA" id="ARBA00023235"/>
    </source>
</evidence>
<dbReference type="InterPro" id="IPR029066">
    <property type="entry name" value="PLP-binding_barrel"/>
</dbReference>
<dbReference type="InterPro" id="IPR011079">
    <property type="entry name" value="Ala_racemase_C"/>
</dbReference>
<evidence type="ECO:0000256" key="4">
    <source>
        <dbReference type="PIRSR" id="PIRSR600821-50"/>
    </source>
</evidence>